<dbReference type="PROSITE" id="PS01023">
    <property type="entry name" value="PTR2_2"/>
    <property type="match status" value="1"/>
</dbReference>
<evidence type="ECO:0000256" key="4">
    <source>
        <dbReference type="ARBA" id="ARBA00022989"/>
    </source>
</evidence>
<evidence type="ECO:0000313" key="7">
    <source>
        <dbReference type="EnsemblPlants" id="EMT25852"/>
    </source>
</evidence>
<evidence type="ECO:0000256" key="2">
    <source>
        <dbReference type="ARBA" id="ARBA00005982"/>
    </source>
</evidence>
<accession>M8CFE7</accession>
<dbReference type="GO" id="GO:0022857">
    <property type="term" value="F:transmembrane transporter activity"/>
    <property type="evidence" value="ECO:0007669"/>
    <property type="project" value="InterPro"/>
</dbReference>
<reference evidence="7" key="1">
    <citation type="submission" date="2015-06" db="UniProtKB">
        <authorList>
            <consortium name="EnsemblPlants"/>
        </authorList>
    </citation>
    <scope>IDENTIFICATION</scope>
</reference>
<dbReference type="Pfam" id="PF00854">
    <property type="entry name" value="PTR2"/>
    <property type="match status" value="1"/>
</dbReference>
<evidence type="ECO:0008006" key="8">
    <source>
        <dbReference type="Google" id="ProtNLM"/>
    </source>
</evidence>
<keyword evidence="6" id="KW-0813">Transport</keyword>
<comment type="subcellular location">
    <subcellularLocation>
        <location evidence="1 6">Membrane</location>
        <topology evidence="1 6">Multi-pass membrane protein</topology>
    </subcellularLocation>
</comment>
<keyword evidence="3 6" id="KW-0812">Transmembrane</keyword>
<dbReference type="EnsemblPlants" id="EMT25852">
    <property type="protein sequence ID" value="EMT25852"/>
    <property type="gene ID" value="F775_52235"/>
</dbReference>
<name>M8CFE7_AEGTA</name>
<evidence type="ECO:0000256" key="6">
    <source>
        <dbReference type="RuleBase" id="RU003755"/>
    </source>
</evidence>
<dbReference type="InterPro" id="IPR018456">
    <property type="entry name" value="PTR2_symporter_CS"/>
</dbReference>
<evidence type="ECO:0000256" key="3">
    <source>
        <dbReference type="ARBA" id="ARBA00022692"/>
    </source>
</evidence>
<keyword evidence="4" id="KW-1133">Transmembrane helix</keyword>
<dbReference type="GO" id="GO:0006857">
    <property type="term" value="P:oligopeptide transport"/>
    <property type="evidence" value="ECO:0007669"/>
    <property type="project" value="InterPro"/>
</dbReference>
<evidence type="ECO:0000256" key="5">
    <source>
        <dbReference type="ARBA" id="ARBA00023136"/>
    </source>
</evidence>
<dbReference type="AlphaFoldDB" id="M8CFE7"/>
<dbReference type="InterPro" id="IPR036259">
    <property type="entry name" value="MFS_trans_sf"/>
</dbReference>
<comment type="similarity">
    <text evidence="2 6">Belongs to the major facilitator superfamily. Proton-dependent oligopeptide transporter (POT/PTR) (TC 2.A.17) family.</text>
</comment>
<dbReference type="Gene3D" id="1.20.1250.20">
    <property type="entry name" value="MFS general substrate transporter like domains"/>
    <property type="match status" value="1"/>
</dbReference>
<dbReference type="GO" id="GO:0016020">
    <property type="term" value="C:membrane"/>
    <property type="evidence" value="ECO:0007669"/>
    <property type="project" value="UniProtKB-SubCell"/>
</dbReference>
<keyword evidence="5" id="KW-0472">Membrane</keyword>
<evidence type="ECO:0000256" key="1">
    <source>
        <dbReference type="ARBA" id="ARBA00004141"/>
    </source>
</evidence>
<sequence>MEAAAADEERPLLHLQPYNQDVGSEYAGDGSVDINNQPALKRNTGNWRACYMILGTVPDISNSQMQTAPIFLFFSYQLLADHLNTYISAVEFCECVAFFAIASNLVTYLTTVLHESKVAAARDVSAWVGACFLAPLIGAFLADTYLGRYWTMVVSLPVYTIGMLVLTVSASVPTSYYHGDVHHAVVVYLGLYLAALGTGGIKPCTSAFGADQFDSGDPTELEKKGSFFNWYYFLINLGSLLSSTLLVWLQDNGWWGLSFAIPTVLMALGLAVFVGGSRVYRFRKLRASPFTSICQVLVAAVRKWHVQLPDDTSPLYEPASSSSAPESSHNIQHTNQFRFLDKAATVLPPLDKTCTALPMCSWSLCTVTQVEELKILLRMFPVWASFVVFYSVAGQTASTFIEQGMVMDNHVGQFAIPPASLSIVSVFSVLIGVFIYESVLVPLARRYTGKAKGFSQTQRLGIGFALSMLTMVYSAMLEMKRLAVAQASGLADQNVPVPFFYDEAPYTMKSLCAAFSQLAVASAAYFNALVFSVVAVATTHSDAPGWIPDNLNEGHLDYFFWMMAALSLLNLAQFVHYSMRYEKYIQDFSNEHIRVLQLPEPQVQLLPSISSVSPCVRKSPNTLGAFRGKGKTNLLAAAERRDAAGGGGLLLIQRQQHVAAAAKAVATPLLLEVGGGGGLARTLSPWRVRRPHGRLGPLYEHNRVDTDKVTPPSDSSFTVVFPDALSLGLCTRSDDIPLALNKLVVNISEPLMDPKAVAVLDTAWILIAGLPDIARSEKVIRSMSKLLGKVVVVDELSLRKEEEVALDSSVVFRGEVGPPLEQIAAIQAREILDGKLAETRARLLCTPAPQPSGTPVEEIRGRTRSRTAALRAHSASTVLGSSSPSMAV</sequence>
<organism evidence="7">
    <name type="scientific">Aegilops tauschii</name>
    <name type="common">Tausch's goatgrass</name>
    <name type="synonym">Aegilops squarrosa</name>
    <dbReference type="NCBI Taxonomy" id="37682"/>
    <lineage>
        <taxon>Eukaryota</taxon>
        <taxon>Viridiplantae</taxon>
        <taxon>Streptophyta</taxon>
        <taxon>Embryophyta</taxon>
        <taxon>Tracheophyta</taxon>
        <taxon>Spermatophyta</taxon>
        <taxon>Magnoliopsida</taxon>
        <taxon>Liliopsida</taxon>
        <taxon>Poales</taxon>
        <taxon>Poaceae</taxon>
        <taxon>BOP clade</taxon>
        <taxon>Pooideae</taxon>
        <taxon>Triticodae</taxon>
        <taxon>Triticeae</taxon>
        <taxon>Triticinae</taxon>
        <taxon>Aegilops</taxon>
    </lineage>
</organism>
<dbReference type="PANTHER" id="PTHR11654">
    <property type="entry name" value="OLIGOPEPTIDE TRANSPORTER-RELATED"/>
    <property type="match status" value="1"/>
</dbReference>
<dbReference type="SUPFAM" id="SSF103473">
    <property type="entry name" value="MFS general substrate transporter"/>
    <property type="match status" value="1"/>
</dbReference>
<dbReference type="ExpressionAtlas" id="M8CFE7">
    <property type="expression patterns" value="baseline"/>
</dbReference>
<proteinExistence type="inferred from homology"/>
<protein>
    <recommendedName>
        <fullName evidence="8">Peptide transporter PTR2</fullName>
    </recommendedName>
</protein>
<dbReference type="InterPro" id="IPR000109">
    <property type="entry name" value="POT_fam"/>
</dbReference>